<dbReference type="Proteomes" id="UP000664521">
    <property type="component" value="Unassembled WGS sequence"/>
</dbReference>
<keyword evidence="3" id="KW-1185">Reference proteome</keyword>
<comment type="caution">
    <text evidence="2">The sequence shown here is derived from an EMBL/GenBank/DDBJ whole genome shotgun (WGS) entry which is preliminary data.</text>
</comment>
<name>A0A8H3IUC0_9LECA</name>
<dbReference type="AlphaFoldDB" id="A0A8H3IUC0"/>
<evidence type="ECO:0000313" key="2">
    <source>
        <dbReference type="EMBL" id="CAF9933940.1"/>
    </source>
</evidence>
<feature type="chain" id="PRO_5034654359" evidence="1">
    <location>
        <begin position="24"/>
        <end position="191"/>
    </location>
</feature>
<gene>
    <name evidence="2" type="ORF">HETSPECPRED_009056</name>
</gene>
<keyword evidence="1" id="KW-0732">Signal</keyword>
<dbReference type="EMBL" id="CAJPDS010000071">
    <property type="protein sequence ID" value="CAF9933940.1"/>
    <property type="molecule type" value="Genomic_DNA"/>
</dbReference>
<proteinExistence type="predicted"/>
<organism evidence="2 3">
    <name type="scientific">Heterodermia speciosa</name>
    <dbReference type="NCBI Taxonomy" id="116794"/>
    <lineage>
        <taxon>Eukaryota</taxon>
        <taxon>Fungi</taxon>
        <taxon>Dikarya</taxon>
        <taxon>Ascomycota</taxon>
        <taxon>Pezizomycotina</taxon>
        <taxon>Lecanoromycetes</taxon>
        <taxon>OSLEUM clade</taxon>
        <taxon>Lecanoromycetidae</taxon>
        <taxon>Caliciales</taxon>
        <taxon>Physciaceae</taxon>
        <taxon>Heterodermia</taxon>
    </lineage>
</organism>
<protein>
    <submittedName>
        <fullName evidence="2">Uncharacterized protein</fullName>
    </submittedName>
</protein>
<feature type="signal peptide" evidence="1">
    <location>
        <begin position="1"/>
        <end position="23"/>
    </location>
</feature>
<sequence length="191" mass="20159">MRIAPLLSLLSSIAVPISLFCTATPLHPSSSNLSLSLDDIRDTAVCTPPTGRPVPDTYKAECVHAARDFYHVMNVYAPRHWKRPPVPAGYYNPLPYSVAPEGCRITLDVLDDPGAVDVFSLKSTGREFAALMLKCVVEVERGGSGYIPVGPRKVMKVTIGPATVGGGAGSGRLVGGGGNGTVDHRGVTDFL</sequence>
<accession>A0A8H3IUC0</accession>
<evidence type="ECO:0000313" key="3">
    <source>
        <dbReference type="Proteomes" id="UP000664521"/>
    </source>
</evidence>
<dbReference type="OrthoDB" id="5298714at2759"/>
<evidence type="ECO:0000256" key="1">
    <source>
        <dbReference type="SAM" id="SignalP"/>
    </source>
</evidence>
<reference evidence="2" key="1">
    <citation type="submission" date="2021-03" db="EMBL/GenBank/DDBJ databases">
        <authorList>
            <person name="Tagirdzhanova G."/>
        </authorList>
    </citation>
    <scope>NUCLEOTIDE SEQUENCE</scope>
</reference>